<dbReference type="PANTHER" id="PTHR36110">
    <property type="entry name" value="RING-CLEAVING DIOXYGENASE MHQE-RELATED"/>
    <property type="match status" value="1"/>
</dbReference>
<comment type="caution">
    <text evidence="2">The sequence shown here is derived from an EMBL/GenBank/DDBJ whole genome shotgun (WGS) entry which is preliminary data.</text>
</comment>
<keyword evidence="3" id="KW-1185">Reference proteome</keyword>
<feature type="domain" description="VOC" evidence="1">
    <location>
        <begin position="154"/>
        <end position="273"/>
    </location>
</feature>
<dbReference type="CDD" id="cd08347">
    <property type="entry name" value="PcpA_C_like"/>
    <property type="match status" value="1"/>
</dbReference>
<dbReference type="RefSeq" id="WP_152766606.1">
    <property type="nucleotide sequence ID" value="NZ_WHLY01000004.1"/>
</dbReference>
<proteinExistence type="predicted"/>
<dbReference type="InterPro" id="IPR004360">
    <property type="entry name" value="Glyas_Fos-R_dOase_dom"/>
</dbReference>
<gene>
    <name evidence="2" type="ORF">GBK04_28980</name>
</gene>
<dbReference type="PANTHER" id="PTHR36110:SF2">
    <property type="entry name" value="RING-CLEAVING DIOXYGENASE MHQE-RELATED"/>
    <property type="match status" value="1"/>
</dbReference>
<accession>A0A7C9BMF1</accession>
<reference evidence="2 3" key="1">
    <citation type="submission" date="2019-10" db="EMBL/GenBank/DDBJ databases">
        <title>Draft Genome Sequence of Cytophagaceae sp. SJW1-29.</title>
        <authorList>
            <person name="Choi A."/>
        </authorList>
    </citation>
    <scope>NUCLEOTIDE SEQUENCE [LARGE SCALE GENOMIC DNA]</scope>
    <source>
        <strain evidence="2 3">SJW1-29</strain>
    </source>
</reference>
<dbReference type="EMBL" id="WHLY01000004">
    <property type="protein sequence ID" value="MPR37257.1"/>
    <property type="molecule type" value="Genomic_DNA"/>
</dbReference>
<dbReference type="SUPFAM" id="SSF54593">
    <property type="entry name" value="Glyoxalase/Bleomycin resistance protein/Dihydroxybiphenyl dioxygenase"/>
    <property type="match status" value="1"/>
</dbReference>
<dbReference type="InterPro" id="IPR029068">
    <property type="entry name" value="Glyas_Bleomycin-R_OHBP_Dase"/>
</dbReference>
<keyword evidence="2" id="KW-0223">Dioxygenase</keyword>
<dbReference type="Proteomes" id="UP000479293">
    <property type="component" value="Unassembled WGS sequence"/>
</dbReference>
<keyword evidence="2" id="KW-0560">Oxidoreductase</keyword>
<organism evidence="2 3">
    <name type="scientific">Salmonirosea aquatica</name>
    <dbReference type="NCBI Taxonomy" id="2654236"/>
    <lineage>
        <taxon>Bacteria</taxon>
        <taxon>Pseudomonadati</taxon>
        <taxon>Bacteroidota</taxon>
        <taxon>Cytophagia</taxon>
        <taxon>Cytophagales</taxon>
        <taxon>Spirosomataceae</taxon>
        <taxon>Salmonirosea</taxon>
    </lineage>
</organism>
<evidence type="ECO:0000259" key="1">
    <source>
        <dbReference type="PROSITE" id="PS51819"/>
    </source>
</evidence>
<name>A0A7C9BMF1_9BACT</name>
<dbReference type="CDD" id="cd08346">
    <property type="entry name" value="PcpA_N_like"/>
    <property type="match status" value="1"/>
</dbReference>
<dbReference type="Pfam" id="PF00903">
    <property type="entry name" value="Glyoxalase"/>
    <property type="match status" value="2"/>
</dbReference>
<dbReference type="AlphaFoldDB" id="A0A7C9BMF1"/>
<dbReference type="GO" id="GO:0051213">
    <property type="term" value="F:dioxygenase activity"/>
    <property type="evidence" value="ECO:0007669"/>
    <property type="project" value="UniProtKB-KW"/>
</dbReference>
<sequence>MNQSILGLHHITAIANNAQRNVDFYTQVLGLRMVKKTVNFDDPTTYHFYYGNEEGTPGTILTFFPWEGIGQGHNGTGMATEIGYSVPADSLGNWVERFREAGVTMGEQADRFGENYLPFKDPDGLEFALMVPRQADGRPAWETGEEKQDMATRGFHSVTLTLQKIDATAKVLTDIFGYRLLGQEGNRYRFQTDSVAEAAIVDLLEVPDGQAGRNAGGTNHHVAFRVANESVQMEFREKILSGGLQITPKIDRDYFFSLYFREPGGVLFEIATDNPGFTVDEPLAELGSHLKLPKQYEASRSRIEKALPVLKTI</sequence>
<dbReference type="PROSITE" id="PS51819">
    <property type="entry name" value="VOC"/>
    <property type="match status" value="2"/>
</dbReference>
<evidence type="ECO:0000313" key="2">
    <source>
        <dbReference type="EMBL" id="MPR37257.1"/>
    </source>
</evidence>
<dbReference type="InterPro" id="IPR037523">
    <property type="entry name" value="VOC_core"/>
</dbReference>
<dbReference type="Gene3D" id="3.10.180.10">
    <property type="entry name" value="2,3-Dihydroxybiphenyl 1,2-Dioxygenase, domain 1"/>
    <property type="match status" value="2"/>
</dbReference>
<feature type="domain" description="VOC" evidence="1">
    <location>
        <begin position="7"/>
        <end position="132"/>
    </location>
</feature>
<dbReference type="InterPro" id="IPR052537">
    <property type="entry name" value="Extradiol_RC_dioxygenase"/>
</dbReference>
<evidence type="ECO:0000313" key="3">
    <source>
        <dbReference type="Proteomes" id="UP000479293"/>
    </source>
</evidence>
<protein>
    <submittedName>
        <fullName evidence="2">Ring-cleaving dioxygenase</fullName>
    </submittedName>
</protein>